<accession>A0ABX8BDP7</accession>
<gene>
    <name evidence="2" type="ORF">J8C06_01755</name>
</gene>
<keyword evidence="3" id="KW-1185">Reference proteome</keyword>
<dbReference type="EMBL" id="CP072648">
    <property type="protein sequence ID" value="QUW03195.1"/>
    <property type="molecule type" value="Genomic_DNA"/>
</dbReference>
<protein>
    <recommendedName>
        <fullName evidence="4">Transmembrane protein</fullName>
    </recommendedName>
</protein>
<evidence type="ECO:0000313" key="3">
    <source>
        <dbReference type="Proteomes" id="UP000676506"/>
    </source>
</evidence>
<evidence type="ECO:0000256" key="1">
    <source>
        <dbReference type="SAM" id="Phobius"/>
    </source>
</evidence>
<reference evidence="2 3" key="1">
    <citation type="submission" date="2021-03" db="EMBL/GenBank/DDBJ databases">
        <title>Genomic and phenotypic characterization of Chloracidobacterium isolates provides evidence for multiple species.</title>
        <authorList>
            <person name="Saini M.K."/>
            <person name="Costas A.M.G."/>
            <person name="Tank M."/>
            <person name="Bryant D.A."/>
        </authorList>
    </citation>
    <scope>NUCLEOTIDE SEQUENCE [LARGE SCALE GENOMIC DNA]</scope>
    <source>
        <strain evidence="2 3">BV2-C</strain>
    </source>
</reference>
<organism evidence="2 3">
    <name type="scientific">Chloracidobacterium validum</name>
    <dbReference type="NCBI Taxonomy" id="2821543"/>
    <lineage>
        <taxon>Bacteria</taxon>
        <taxon>Pseudomonadati</taxon>
        <taxon>Acidobacteriota</taxon>
        <taxon>Terriglobia</taxon>
        <taxon>Terriglobales</taxon>
        <taxon>Acidobacteriaceae</taxon>
        <taxon>Chloracidobacterium</taxon>
    </lineage>
</organism>
<feature type="transmembrane region" description="Helical" evidence="1">
    <location>
        <begin position="20"/>
        <end position="38"/>
    </location>
</feature>
<sequence>MRAHDFWLQLTRLGWRQSFGWLFLGWLFLDLCVVHLLCPQYAAGELFGCAVPAVVAVPSEAPLDASLVVALPSTPDSLADKSALAHSCFWNTSSLLKPAPFALPPRQSHPLWVVRTHALPSPYTRLSIGAIFHPPRLT</sequence>
<dbReference type="Proteomes" id="UP000676506">
    <property type="component" value="Chromosome 1"/>
</dbReference>
<name>A0ABX8BDP7_9BACT</name>
<proteinExistence type="predicted"/>
<evidence type="ECO:0008006" key="4">
    <source>
        <dbReference type="Google" id="ProtNLM"/>
    </source>
</evidence>
<keyword evidence="1" id="KW-1133">Transmembrane helix</keyword>
<dbReference type="RefSeq" id="WP_211429086.1">
    <property type="nucleotide sequence ID" value="NZ_CP072648.1"/>
</dbReference>
<keyword evidence="1" id="KW-0812">Transmembrane</keyword>
<evidence type="ECO:0000313" key="2">
    <source>
        <dbReference type="EMBL" id="QUW03195.1"/>
    </source>
</evidence>
<keyword evidence="1" id="KW-0472">Membrane</keyword>